<dbReference type="OrthoDB" id="10055484at2759"/>
<evidence type="ECO:0000313" key="2">
    <source>
        <dbReference type="EMBL" id="CAF4485772.1"/>
    </source>
</evidence>
<comment type="caution">
    <text evidence="2">The sequence shown here is derived from an EMBL/GenBank/DDBJ whole genome shotgun (WGS) entry which is preliminary data.</text>
</comment>
<accession>A0A820U4S8</accession>
<evidence type="ECO:0000313" key="1">
    <source>
        <dbReference type="EMBL" id="CAF3391193.1"/>
    </source>
</evidence>
<name>A0A820U4S8_9BILA</name>
<dbReference type="Proteomes" id="UP000663825">
    <property type="component" value="Unassembled WGS sequence"/>
</dbReference>
<dbReference type="EMBL" id="CAJNXB010004774">
    <property type="protein sequence ID" value="CAF3391193.1"/>
    <property type="molecule type" value="Genomic_DNA"/>
</dbReference>
<organism evidence="2 3">
    <name type="scientific">Rotaria socialis</name>
    <dbReference type="NCBI Taxonomy" id="392032"/>
    <lineage>
        <taxon>Eukaryota</taxon>
        <taxon>Metazoa</taxon>
        <taxon>Spiralia</taxon>
        <taxon>Gnathifera</taxon>
        <taxon>Rotifera</taxon>
        <taxon>Eurotatoria</taxon>
        <taxon>Bdelloidea</taxon>
        <taxon>Philodinida</taxon>
        <taxon>Philodinidae</taxon>
        <taxon>Rotaria</taxon>
    </lineage>
</organism>
<keyword evidence="3" id="KW-1185">Reference proteome</keyword>
<dbReference type="AlphaFoldDB" id="A0A820U4S8"/>
<dbReference type="EMBL" id="CAJOBP010006126">
    <property type="protein sequence ID" value="CAF4485772.1"/>
    <property type="molecule type" value="Genomic_DNA"/>
</dbReference>
<protein>
    <submittedName>
        <fullName evidence="2">Uncharacterized protein</fullName>
    </submittedName>
</protein>
<evidence type="ECO:0000313" key="3">
    <source>
        <dbReference type="Proteomes" id="UP000663873"/>
    </source>
</evidence>
<dbReference type="Proteomes" id="UP000663873">
    <property type="component" value="Unassembled WGS sequence"/>
</dbReference>
<reference evidence="2" key="1">
    <citation type="submission" date="2021-02" db="EMBL/GenBank/DDBJ databases">
        <authorList>
            <person name="Nowell W R."/>
        </authorList>
    </citation>
    <scope>NUCLEOTIDE SEQUENCE</scope>
</reference>
<proteinExistence type="predicted"/>
<gene>
    <name evidence="1" type="ORF">TIS948_LOCUS26852</name>
    <name evidence="2" type="ORF">UJA718_LOCUS25277</name>
</gene>
<sequence>MLKKLVNHRQISLTIVAKRSANIQSIDSNLGDRMKILNDNRQYLKTLELIDKHKNHIETCSNWVIIQALKACSELRDIQRGSSIHDLVSSRLKHDPYIFPALIHFYSKFISYSFGARIRLQFSYIFAIIPLLVEIGDTKISNSLYSFR</sequence>